<dbReference type="InterPro" id="IPR031807">
    <property type="entry name" value="HicB-like"/>
</dbReference>
<reference evidence="2 3" key="1">
    <citation type="journal article" date="2016" name="Nat. Commun.">
        <title>Thousands of microbial genomes shed light on interconnected biogeochemical processes in an aquifer system.</title>
        <authorList>
            <person name="Anantharaman K."/>
            <person name="Brown C.T."/>
            <person name="Hug L.A."/>
            <person name="Sharon I."/>
            <person name="Castelle C.J."/>
            <person name="Probst A.J."/>
            <person name="Thomas B.C."/>
            <person name="Singh A."/>
            <person name="Wilkins M.J."/>
            <person name="Karaoz U."/>
            <person name="Brodie E.L."/>
            <person name="Williams K.H."/>
            <person name="Hubbard S.S."/>
            <person name="Banfield J.F."/>
        </authorList>
    </citation>
    <scope>NUCLEOTIDE SEQUENCE [LARGE SCALE GENOMIC DNA]</scope>
</reference>
<evidence type="ECO:0000259" key="1">
    <source>
        <dbReference type="Pfam" id="PF15919"/>
    </source>
</evidence>
<dbReference type="SUPFAM" id="SSF143100">
    <property type="entry name" value="TTHA1013/TTHA0281-like"/>
    <property type="match status" value="1"/>
</dbReference>
<dbReference type="PANTHER" id="PTHR34504:SF4">
    <property type="entry name" value="ANTITOXIN HICB"/>
    <property type="match status" value="1"/>
</dbReference>
<evidence type="ECO:0000313" key="3">
    <source>
        <dbReference type="Proteomes" id="UP000177061"/>
    </source>
</evidence>
<dbReference type="InterPro" id="IPR035069">
    <property type="entry name" value="TTHA1013/TTHA0281-like"/>
</dbReference>
<dbReference type="AlphaFoldDB" id="A0A1G2FDZ1"/>
<gene>
    <name evidence="2" type="ORF">A3J64_02965</name>
</gene>
<dbReference type="Pfam" id="PF15919">
    <property type="entry name" value="HicB_lk_antitox"/>
    <property type="match status" value="1"/>
</dbReference>
<dbReference type="STRING" id="1801997.A3J64_02965"/>
<dbReference type="InterPro" id="IPR051404">
    <property type="entry name" value="TA_system_antitoxin"/>
</dbReference>
<comment type="caution">
    <text evidence="2">The sequence shown here is derived from an EMBL/GenBank/DDBJ whole genome shotgun (WGS) entry which is preliminary data.</text>
</comment>
<protein>
    <recommendedName>
        <fullName evidence="1">HicB-like antitoxin of toxin-antitoxin system domain-containing protein</fullName>
    </recommendedName>
</protein>
<dbReference type="Proteomes" id="UP000177061">
    <property type="component" value="Unassembled WGS sequence"/>
</dbReference>
<name>A0A1G2FDZ1_9BACT</name>
<dbReference type="EMBL" id="MHNB01000028">
    <property type="protein sequence ID" value="OGZ36284.1"/>
    <property type="molecule type" value="Genomic_DNA"/>
</dbReference>
<organism evidence="2 3">
    <name type="scientific">Candidatus Portnoybacteria bacterium RIFCSPHIGHO2_12_FULL_38_9</name>
    <dbReference type="NCBI Taxonomy" id="1801997"/>
    <lineage>
        <taxon>Bacteria</taxon>
        <taxon>Candidatus Portnoyibacteriota</taxon>
    </lineage>
</organism>
<dbReference type="PANTHER" id="PTHR34504">
    <property type="entry name" value="ANTITOXIN HICB"/>
    <property type="match status" value="1"/>
</dbReference>
<accession>A0A1G2FDZ1</accession>
<sequence>MRKKKISYKNRQLPVLIEKDEDGFYVVECPLFSGCYTQGKTLDEALKNIHEVIEICLKERENQKELKEYHPQELSFHTINLPDKLYA</sequence>
<evidence type="ECO:0000313" key="2">
    <source>
        <dbReference type="EMBL" id="OGZ36284.1"/>
    </source>
</evidence>
<proteinExistence type="predicted"/>
<feature type="domain" description="HicB-like antitoxin of toxin-antitoxin system" evidence="1">
    <location>
        <begin position="14"/>
        <end position="65"/>
    </location>
</feature>
<dbReference type="Gene3D" id="3.30.160.250">
    <property type="match status" value="1"/>
</dbReference>